<dbReference type="Proteomes" id="UP000093391">
    <property type="component" value="Chromosome"/>
</dbReference>
<dbReference type="KEGG" id="ala:BFG52_06480"/>
<keyword evidence="2" id="KW-1185">Reference proteome</keyword>
<gene>
    <name evidence="1" type="ORF">BFG52_06480</name>
</gene>
<sequence length="283" mass="32533">MSKLQVKPENHKIFVFHKVFEFASAKQQAEKKKLNAFGLFAKFNPLKRPTDETVLLKNQVLRYEPFWFISSRRNLDYTCAVTYAIPVHNPHVTAVEIKDTEASVYPVIRQQDKAKIDVQVIEQCHRSIEFSQYFDGLKRDMKQSIWSEYIKKFQHEDVQQVNLDNVVQPQLTVDALTSMVRAELQNQVINATSIEHDLEEISALYLYFRPVYAFEYHWSSADKIGVIEVDGLTGEIIENGHWFKETFEGTFTRDNLVELSAELASTVVPGAGTVLKIASKVIS</sequence>
<accession>A0A1B2LYJ5</accession>
<protein>
    <submittedName>
        <fullName evidence="1">Uncharacterized protein</fullName>
    </submittedName>
</protein>
<dbReference type="OrthoDB" id="6057289at2"/>
<name>A0A1B2LYJ5_9GAMM</name>
<reference evidence="1 2" key="1">
    <citation type="submission" date="2016-08" db="EMBL/GenBank/DDBJ databases">
        <authorList>
            <person name="Seilhamer J.J."/>
        </authorList>
    </citation>
    <scope>NUCLEOTIDE SEQUENCE [LARGE SCALE GENOMIC DNA]</scope>
    <source>
        <strain evidence="1 2">BRTC-1</strain>
    </source>
</reference>
<evidence type="ECO:0000313" key="2">
    <source>
        <dbReference type="Proteomes" id="UP000093391"/>
    </source>
</evidence>
<dbReference type="EMBL" id="CP016895">
    <property type="protein sequence ID" value="AOA58032.1"/>
    <property type="molecule type" value="Genomic_DNA"/>
</dbReference>
<dbReference type="RefSeq" id="WP_067553758.1">
    <property type="nucleotide sequence ID" value="NZ_CP016895.1"/>
</dbReference>
<evidence type="ECO:0000313" key="1">
    <source>
        <dbReference type="EMBL" id="AOA58032.1"/>
    </source>
</evidence>
<organism evidence="1 2">
    <name type="scientific">Acinetobacter larvae</name>
    <dbReference type="NCBI Taxonomy" id="1789224"/>
    <lineage>
        <taxon>Bacteria</taxon>
        <taxon>Pseudomonadati</taxon>
        <taxon>Pseudomonadota</taxon>
        <taxon>Gammaproteobacteria</taxon>
        <taxon>Moraxellales</taxon>
        <taxon>Moraxellaceae</taxon>
        <taxon>Acinetobacter</taxon>
    </lineage>
</organism>
<dbReference type="AlphaFoldDB" id="A0A1B2LYJ5"/>
<proteinExistence type="predicted"/>